<feature type="chain" id="PRO_5038135822" description="Secreted protein" evidence="1">
    <location>
        <begin position="24"/>
        <end position="96"/>
    </location>
</feature>
<dbReference type="AlphaFoldDB" id="A0A974CLF4"/>
<reference evidence="3" key="1">
    <citation type="journal article" date="2016" name="Nature">
        <title>Genome evolution in the allotetraploid frog Xenopus laevis.</title>
        <authorList>
            <person name="Session A.M."/>
            <person name="Uno Y."/>
            <person name="Kwon T."/>
            <person name="Chapman J.A."/>
            <person name="Toyoda A."/>
            <person name="Takahashi S."/>
            <person name="Fukui A."/>
            <person name="Hikosaka A."/>
            <person name="Suzuki A."/>
            <person name="Kondo M."/>
            <person name="van Heeringen S.J."/>
            <person name="Quigley I."/>
            <person name="Heinz S."/>
            <person name="Ogino H."/>
            <person name="Ochi H."/>
            <person name="Hellsten U."/>
            <person name="Lyons J.B."/>
            <person name="Simakov O."/>
            <person name="Putnam N."/>
            <person name="Stites J."/>
            <person name="Kuroki Y."/>
            <person name="Tanaka T."/>
            <person name="Michiue T."/>
            <person name="Watanabe M."/>
            <person name="Bogdanovic O."/>
            <person name="Lister R."/>
            <person name="Georgiou G."/>
            <person name="Paranjpe S.S."/>
            <person name="van Kruijsbergen I."/>
            <person name="Shu S."/>
            <person name="Carlson J."/>
            <person name="Kinoshita T."/>
            <person name="Ohta Y."/>
            <person name="Mawaribuchi S."/>
            <person name="Jenkins J."/>
            <person name="Grimwood J."/>
            <person name="Schmutz J."/>
            <person name="Mitros T."/>
            <person name="Mozaffari S.V."/>
            <person name="Suzuki Y."/>
            <person name="Haramoto Y."/>
            <person name="Yamamoto T.S."/>
            <person name="Takagi C."/>
            <person name="Heald R."/>
            <person name="Miller K."/>
            <person name="Haudenschild C."/>
            <person name="Kitzman J."/>
            <person name="Nakayama T."/>
            <person name="Izutsu Y."/>
            <person name="Robert J."/>
            <person name="Fortriede J."/>
            <person name="Burns K."/>
            <person name="Lotay V."/>
            <person name="Karimi K."/>
            <person name="Yasuoka Y."/>
            <person name="Dichmann D.S."/>
            <person name="Flajnik M.F."/>
            <person name="Houston D.W."/>
            <person name="Shendure J."/>
            <person name="DuPasquier L."/>
            <person name="Vize P.D."/>
            <person name="Zorn A.M."/>
            <person name="Ito M."/>
            <person name="Marcotte E.M."/>
            <person name="Wallingford J.B."/>
            <person name="Ito Y."/>
            <person name="Asashima M."/>
            <person name="Ueno N."/>
            <person name="Matsuda Y."/>
            <person name="Veenstra G.J."/>
            <person name="Fujiyama A."/>
            <person name="Harland R.M."/>
            <person name="Taira M."/>
            <person name="Rokhsar D.S."/>
        </authorList>
    </citation>
    <scope>NUCLEOTIDE SEQUENCE [LARGE SCALE GENOMIC DNA]</scope>
    <source>
        <strain evidence="3">J</strain>
    </source>
</reference>
<protein>
    <recommendedName>
        <fullName evidence="4">Secreted protein</fullName>
    </recommendedName>
</protein>
<feature type="signal peptide" evidence="1">
    <location>
        <begin position="1"/>
        <end position="23"/>
    </location>
</feature>
<keyword evidence="1" id="KW-0732">Signal</keyword>
<sequence>MVSWMSLQLVTYLLHLVFPFVQPEKIQYGLISKHVFLKPTLRTYTYTTFCRSIKTKHIGLGCNKFMISRFGKILTLPQKIYSNTKQNVNSPLHILI</sequence>
<dbReference type="Proteomes" id="UP000694892">
    <property type="component" value="Chromosome 6S"/>
</dbReference>
<evidence type="ECO:0000256" key="1">
    <source>
        <dbReference type="SAM" id="SignalP"/>
    </source>
</evidence>
<dbReference type="EMBL" id="CM004477">
    <property type="protein sequence ID" value="OCT74736.1"/>
    <property type="molecule type" value="Genomic_DNA"/>
</dbReference>
<evidence type="ECO:0008006" key="4">
    <source>
        <dbReference type="Google" id="ProtNLM"/>
    </source>
</evidence>
<name>A0A974CLF4_XENLA</name>
<accession>A0A974CLF4</accession>
<evidence type="ECO:0000313" key="3">
    <source>
        <dbReference type="Proteomes" id="UP000694892"/>
    </source>
</evidence>
<evidence type="ECO:0000313" key="2">
    <source>
        <dbReference type="EMBL" id="OCT74736.1"/>
    </source>
</evidence>
<organism evidence="2 3">
    <name type="scientific">Xenopus laevis</name>
    <name type="common">African clawed frog</name>
    <dbReference type="NCBI Taxonomy" id="8355"/>
    <lineage>
        <taxon>Eukaryota</taxon>
        <taxon>Metazoa</taxon>
        <taxon>Chordata</taxon>
        <taxon>Craniata</taxon>
        <taxon>Vertebrata</taxon>
        <taxon>Euteleostomi</taxon>
        <taxon>Amphibia</taxon>
        <taxon>Batrachia</taxon>
        <taxon>Anura</taxon>
        <taxon>Pipoidea</taxon>
        <taxon>Pipidae</taxon>
        <taxon>Xenopodinae</taxon>
        <taxon>Xenopus</taxon>
        <taxon>Xenopus</taxon>
    </lineage>
</organism>
<proteinExistence type="predicted"/>
<gene>
    <name evidence="2" type="ORF">XELAEV_18033723mg</name>
</gene>